<dbReference type="InterPro" id="IPR003494">
    <property type="entry name" value="SHS2_FtsA"/>
</dbReference>
<dbReference type="Gene3D" id="3.30.420.40">
    <property type="match status" value="2"/>
</dbReference>
<sequence>MLFGKKKNIIGIDIGSRTIKVAEVEENKKGRTIRKFGMIDIAPGLIEEGAVKNPQAVAYLIRQLFNSQKIKANNVAVSIGGYSTIVKNISVPVMDEAQLQEMIQFEAEQYIPFDINDVNLDFQIIGENDINPNQMNVLLVAAKKEMINDYVNLVQMAGLNPCIIDVDAFALQNIYEINYEDNGENVALIDIGANKTTLNILKENFSVFMRDVSMGCRQISTKIIPLADCTLEEAEGMYHNEETDKIPDKEIIEIVSSVVTSWCTEIGRALDFFYSTYPGDQIPRIILSGGGAKIKKFRDLLAAETSSEVEIIQPFKKFSISGDFDPSYLEQVAPQAAISLGLAIRKIDDK</sequence>
<keyword evidence="3" id="KW-1185">Reference proteome</keyword>
<accession>S7TVP6</accession>
<dbReference type="InterPro" id="IPR043129">
    <property type="entry name" value="ATPase_NBD"/>
</dbReference>
<dbReference type="STRING" id="897.B2D07_00730"/>
<dbReference type="Pfam" id="PF11104">
    <property type="entry name" value="PilM_2"/>
    <property type="match status" value="1"/>
</dbReference>
<dbReference type="PANTHER" id="PTHR32432:SF3">
    <property type="entry name" value="ETHANOLAMINE UTILIZATION PROTEIN EUTJ"/>
    <property type="match status" value="1"/>
</dbReference>
<dbReference type="AlphaFoldDB" id="S7TVP6"/>
<dbReference type="RefSeq" id="WP_020876759.1">
    <property type="nucleotide sequence ID" value="NZ_ATHJ01000080.1"/>
</dbReference>
<dbReference type="EMBL" id="ATHJ01000080">
    <property type="protein sequence ID" value="EPR40825.1"/>
    <property type="molecule type" value="Genomic_DNA"/>
</dbReference>
<dbReference type="OrthoDB" id="9773403at2"/>
<reference evidence="2 3" key="1">
    <citation type="journal article" date="2013" name="Genome Announc.">
        <title>Draft genome sequences for three mercury-methylating, sulfate-reducing bacteria.</title>
        <authorList>
            <person name="Brown S.D."/>
            <person name="Hurt R.A.Jr."/>
            <person name="Gilmour C.C."/>
            <person name="Elias D.A."/>
        </authorList>
    </citation>
    <scope>NUCLEOTIDE SEQUENCE [LARGE SCALE GENOMIC DNA]</scope>
    <source>
        <strain evidence="2 3">DSM 2059</strain>
    </source>
</reference>
<gene>
    <name evidence="2" type="ORF">dsmv_2328</name>
</gene>
<evidence type="ECO:0000313" key="2">
    <source>
        <dbReference type="EMBL" id="EPR40825.1"/>
    </source>
</evidence>
<dbReference type="GO" id="GO:0051301">
    <property type="term" value="P:cell division"/>
    <property type="evidence" value="ECO:0007669"/>
    <property type="project" value="InterPro"/>
</dbReference>
<evidence type="ECO:0000259" key="1">
    <source>
        <dbReference type="SMART" id="SM00842"/>
    </source>
</evidence>
<evidence type="ECO:0000313" key="3">
    <source>
        <dbReference type="Proteomes" id="UP000014977"/>
    </source>
</evidence>
<dbReference type="SMART" id="SM00842">
    <property type="entry name" value="FtsA"/>
    <property type="match status" value="1"/>
</dbReference>
<dbReference type="CDD" id="cd24049">
    <property type="entry name" value="ASKHA_NBD_PilM"/>
    <property type="match status" value="1"/>
</dbReference>
<dbReference type="eggNOG" id="COG4972">
    <property type="taxonomic scope" value="Bacteria"/>
</dbReference>
<organism evidence="2 3">
    <name type="scientific">Desulfococcus multivorans DSM 2059</name>
    <dbReference type="NCBI Taxonomy" id="1121405"/>
    <lineage>
        <taxon>Bacteria</taxon>
        <taxon>Pseudomonadati</taxon>
        <taxon>Thermodesulfobacteriota</taxon>
        <taxon>Desulfobacteria</taxon>
        <taxon>Desulfobacterales</taxon>
        <taxon>Desulfococcaceae</taxon>
        <taxon>Desulfococcus</taxon>
    </lineage>
</organism>
<dbReference type="SUPFAM" id="SSF53067">
    <property type="entry name" value="Actin-like ATPase domain"/>
    <property type="match status" value="2"/>
</dbReference>
<name>S7TVP6_DESML</name>
<protein>
    <submittedName>
        <fullName evidence="2">Type IV pilus assembly protein PilM</fullName>
    </submittedName>
</protein>
<dbReference type="PIRSF" id="PIRSF019169">
    <property type="entry name" value="PilM"/>
    <property type="match status" value="1"/>
</dbReference>
<proteinExistence type="predicted"/>
<dbReference type="Gene3D" id="3.30.1490.300">
    <property type="match status" value="1"/>
</dbReference>
<dbReference type="Proteomes" id="UP000014977">
    <property type="component" value="Unassembled WGS sequence"/>
</dbReference>
<dbReference type="InterPro" id="IPR050696">
    <property type="entry name" value="FtsA/MreB"/>
</dbReference>
<feature type="domain" description="SHS2" evidence="1">
    <location>
        <begin position="9"/>
        <end position="207"/>
    </location>
</feature>
<dbReference type="InterPro" id="IPR005883">
    <property type="entry name" value="PilM"/>
</dbReference>
<dbReference type="PANTHER" id="PTHR32432">
    <property type="entry name" value="CELL DIVISION PROTEIN FTSA-RELATED"/>
    <property type="match status" value="1"/>
</dbReference>
<dbReference type="NCBIfam" id="TIGR01175">
    <property type="entry name" value="pilM"/>
    <property type="match status" value="1"/>
</dbReference>
<dbReference type="PATRIC" id="fig|1121405.3.peg.1900"/>
<comment type="caution">
    <text evidence="2">The sequence shown here is derived from an EMBL/GenBank/DDBJ whole genome shotgun (WGS) entry which is preliminary data.</text>
</comment>